<sequence>MIAGSKDAAVSHDDVAASPGAAAAAAAAPSPMASTSARGLDAAEESQPGINSLMYSGRCCAPSNRCVCRQTERPGRTVNSSCGVVGRAGAAALAMTSIVASATRVFCSYLLHLLEFIGTMLPLISIGL</sequence>
<gene>
    <name evidence="1" type="ORF">VOLCADRAFT_96866</name>
</gene>
<dbReference type="AlphaFoldDB" id="D8UBI1"/>
<accession>D8UBI1</accession>
<name>D8UBI1_VOLCA</name>
<dbReference type="Proteomes" id="UP000001058">
    <property type="component" value="Unassembled WGS sequence"/>
</dbReference>
<dbReference type="KEGG" id="vcn:VOLCADRAFT_96866"/>
<proteinExistence type="predicted"/>
<evidence type="ECO:0000313" key="2">
    <source>
        <dbReference type="Proteomes" id="UP000001058"/>
    </source>
</evidence>
<organism evidence="2">
    <name type="scientific">Volvox carteri f. nagariensis</name>
    <dbReference type="NCBI Taxonomy" id="3068"/>
    <lineage>
        <taxon>Eukaryota</taxon>
        <taxon>Viridiplantae</taxon>
        <taxon>Chlorophyta</taxon>
        <taxon>core chlorophytes</taxon>
        <taxon>Chlorophyceae</taxon>
        <taxon>CS clade</taxon>
        <taxon>Chlamydomonadales</taxon>
        <taxon>Volvocaceae</taxon>
        <taxon>Volvox</taxon>
    </lineage>
</organism>
<evidence type="ECO:0000313" key="1">
    <source>
        <dbReference type="EMBL" id="EFJ42951.1"/>
    </source>
</evidence>
<dbReference type="RefSeq" id="XP_002955991.1">
    <property type="nucleotide sequence ID" value="XM_002955945.1"/>
</dbReference>
<dbReference type="GeneID" id="9615146"/>
<protein>
    <submittedName>
        <fullName evidence="1">Uncharacterized protein</fullName>
    </submittedName>
</protein>
<keyword evidence="2" id="KW-1185">Reference proteome</keyword>
<dbReference type="EMBL" id="GL378377">
    <property type="protein sequence ID" value="EFJ42951.1"/>
    <property type="molecule type" value="Genomic_DNA"/>
</dbReference>
<dbReference type="InParanoid" id="D8UBI1"/>
<reference evidence="1 2" key="1">
    <citation type="journal article" date="2010" name="Science">
        <title>Genomic analysis of organismal complexity in the multicellular green alga Volvox carteri.</title>
        <authorList>
            <person name="Prochnik S.E."/>
            <person name="Umen J."/>
            <person name="Nedelcu A.M."/>
            <person name="Hallmann A."/>
            <person name="Miller S.M."/>
            <person name="Nishii I."/>
            <person name="Ferris P."/>
            <person name="Kuo A."/>
            <person name="Mitros T."/>
            <person name="Fritz-Laylin L.K."/>
            <person name="Hellsten U."/>
            <person name="Chapman J."/>
            <person name="Simakov O."/>
            <person name="Rensing S.A."/>
            <person name="Terry A."/>
            <person name="Pangilinan J."/>
            <person name="Kapitonov V."/>
            <person name="Jurka J."/>
            <person name="Salamov A."/>
            <person name="Shapiro H."/>
            <person name="Schmutz J."/>
            <person name="Grimwood J."/>
            <person name="Lindquist E."/>
            <person name="Lucas S."/>
            <person name="Grigoriev I.V."/>
            <person name="Schmitt R."/>
            <person name="Kirk D."/>
            <person name="Rokhsar D.S."/>
        </authorList>
    </citation>
    <scope>NUCLEOTIDE SEQUENCE [LARGE SCALE GENOMIC DNA]</scope>
    <source>
        <strain evidence="2">f. Nagariensis / Eve</strain>
    </source>
</reference>